<protein>
    <submittedName>
        <fullName evidence="1">Uncharacterized protein</fullName>
    </submittedName>
</protein>
<name>A0A812YYS3_9DINO</name>
<dbReference type="AlphaFoldDB" id="A0A812YYS3"/>
<feature type="non-terminal residue" evidence="1">
    <location>
        <position position="1"/>
    </location>
</feature>
<reference evidence="1" key="1">
    <citation type="submission" date="2021-02" db="EMBL/GenBank/DDBJ databases">
        <authorList>
            <person name="Dougan E. K."/>
            <person name="Rhodes N."/>
            <person name="Thang M."/>
            <person name="Chan C."/>
        </authorList>
    </citation>
    <scope>NUCLEOTIDE SEQUENCE</scope>
</reference>
<dbReference type="Proteomes" id="UP000601435">
    <property type="component" value="Unassembled WGS sequence"/>
</dbReference>
<proteinExistence type="predicted"/>
<sequence length="76" mass="8443">QHRRSGRSHCGLRMYRNCAHPVHFAANLRPCGCLPRHRRRLEACLQADGDGTAGSQPPIVGLRWKLAVCAVDCLQP</sequence>
<dbReference type="EMBL" id="CAJNJA010044535">
    <property type="protein sequence ID" value="CAE7802565.1"/>
    <property type="molecule type" value="Genomic_DNA"/>
</dbReference>
<evidence type="ECO:0000313" key="2">
    <source>
        <dbReference type="Proteomes" id="UP000601435"/>
    </source>
</evidence>
<comment type="caution">
    <text evidence="1">The sequence shown here is derived from an EMBL/GenBank/DDBJ whole genome shotgun (WGS) entry which is preliminary data.</text>
</comment>
<keyword evidence="2" id="KW-1185">Reference proteome</keyword>
<feature type="non-terminal residue" evidence="1">
    <location>
        <position position="76"/>
    </location>
</feature>
<evidence type="ECO:0000313" key="1">
    <source>
        <dbReference type="EMBL" id="CAE7802565.1"/>
    </source>
</evidence>
<accession>A0A812YYS3</accession>
<organism evidence="1 2">
    <name type="scientific">Symbiodinium necroappetens</name>
    <dbReference type="NCBI Taxonomy" id="1628268"/>
    <lineage>
        <taxon>Eukaryota</taxon>
        <taxon>Sar</taxon>
        <taxon>Alveolata</taxon>
        <taxon>Dinophyceae</taxon>
        <taxon>Suessiales</taxon>
        <taxon>Symbiodiniaceae</taxon>
        <taxon>Symbiodinium</taxon>
    </lineage>
</organism>
<gene>
    <name evidence="1" type="ORF">SNEC2469_LOCUS23696</name>
</gene>